<keyword evidence="2" id="KW-1185">Reference proteome</keyword>
<organism evidence="1 2">
    <name type="scientific">Streptomyces mirabilis</name>
    <dbReference type="NCBI Taxonomy" id="68239"/>
    <lineage>
        <taxon>Bacteria</taxon>
        <taxon>Bacillati</taxon>
        <taxon>Actinomycetota</taxon>
        <taxon>Actinomycetes</taxon>
        <taxon>Kitasatosporales</taxon>
        <taxon>Streptomycetaceae</taxon>
        <taxon>Streptomyces</taxon>
    </lineage>
</organism>
<comment type="caution">
    <text evidence="1">The sequence shown here is derived from an EMBL/GenBank/DDBJ whole genome shotgun (WGS) entry which is preliminary data.</text>
</comment>
<proteinExistence type="predicted"/>
<gene>
    <name evidence="1" type="ORF">PU648_55590</name>
</gene>
<accession>A0ABU3V687</accession>
<dbReference type="RefSeq" id="WP_266944178.1">
    <property type="nucleotide sequence ID" value="NZ_JAPEMK010000002.1"/>
</dbReference>
<name>A0ABU3V687_9ACTN</name>
<evidence type="ECO:0000313" key="1">
    <source>
        <dbReference type="EMBL" id="MDU9001319.1"/>
    </source>
</evidence>
<keyword evidence="1" id="KW-0614">Plasmid</keyword>
<reference evidence="1 2" key="1">
    <citation type="submission" date="2023-02" db="EMBL/GenBank/DDBJ databases">
        <authorList>
            <person name="Maleckis M."/>
        </authorList>
    </citation>
    <scope>NUCLEOTIDE SEQUENCE [LARGE SCALE GENOMIC DNA]</scope>
    <source>
        <strain evidence="1 2">P8-A2</strain>
        <plasmid evidence="1">unnamed1</plasmid>
    </source>
</reference>
<dbReference type="Proteomes" id="UP001257627">
    <property type="component" value="Unassembled WGS sequence"/>
</dbReference>
<dbReference type="EMBL" id="JARAKF010000003">
    <property type="protein sequence ID" value="MDU9001319.1"/>
    <property type="molecule type" value="Genomic_DNA"/>
</dbReference>
<protein>
    <submittedName>
        <fullName evidence="1">Uncharacterized protein</fullName>
    </submittedName>
</protein>
<sequence>MNRREERDDMLDGGEMVFRAAGGNRSLCPPEATAMWLTLQELGGDAHAAADRLVGVWGSNPAML</sequence>
<geneLocation type="plasmid" evidence="1">
    <name>unnamed1</name>
</geneLocation>
<evidence type="ECO:0000313" key="2">
    <source>
        <dbReference type="Proteomes" id="UP001257627"/>
    </source>
</evidence>